<evidence type="ECO:0000256" key="17">
    <source>
        <dbReference type="SAM" id="MobiDB-lite"/>
    </source>
</evidence>
<dbReference type="InterPro" id="IPR006274">
    <property type="entry name" value="CarbamoylP_synth_ssu"/>
</dbReference>
<comment type="catalytic activity">
    <reaction evidence="14">
        <text>L-glutamine + H2O = L-glutamate + NH4(+)</text>
        <dbReference type="Rhea" id="RHEA:15889"/>
        <dbReference type="ChEBI" id="CHEBI:15377"/>
        <dbReference type="ChEBI" id="CHEBI:28938"/>
        <dbReference type="ChEBI" id="CHEBI:29985"/>
        <dbReference type="ChEBI" id="CHEBI:58359"/>
    </reaction>
</comment>
<dbReference type="Pfam" id="PF00988">
    <property type="entry name" value="CPSase_sm_chain"/>
    <property type="match status" value="1"/>
</dbReference>
<dbReference type="GO" id="GO:0005951">
    <property type="term" value="C:carbamoyl-phosphate synthase complex"/>
    <property type="evidence" value="ECO:0007669"/>
    <property type="project" value="TreeGrafter"/>
</dbReference>
<dbReference type="SUPFAM" id="SSF52317">
    <property type="entry name" value="Class I glutamine amidotransferase-like"/>
    <property type="match status" value="1"/>
</dbReference>
<dbReference type="SUPFAM" id="SSF52021">
    <property type="entry name" value="Carbamoyl phosphate synthetase, small subunit N-terminal domain"/>
    <property type="match status" value="1"/>
</dbReference>
<evidence type="ECO:0000256" key="16">
    <source>
        <dbReference type="ARBA" id="ARBA00083899"/>
    </source>
</evidence>
<dbReference type="HAMAP" id="MF_01209">
    <property type="entry name" value="CPSase_S_chain"/>
    <property type="match status" value="1"/>
</dbReference>
<evidence type="ECO:0000256" key="3">
    <source>
        <dbReference type="ARBA" id="ARBA00007800"/>
    </source>
</evidence>
<dbReference type="Proteomes" id="UP001438707">
    <property type="component" value="Unassembled WGS sequence"/>
</dbReference>
<dbReference type="GO" id="GO:0004088">
    <property type="term" value="F:carbamoyl-phosphate synthase (glutamine-hydrolyzing) activity"/>
    <property type="evidence" value="ECO:0007669"/>
    <property type="project" value="UniProtKB-EC"/>
</dbReference>
<dbReference type="PANTHER" id="PTHR11405">
    <property type="entry name" value="CARBAMOYLTRANSFERASE FAMILY MEMBER"/>
    <property type="match status" value="1"/>
</dbReference>
<evidence type="ECO:0000256" key="10">
    <source>
        <dbReference type="ARBA" id="ARBA00022962"/>
    </source>
</evidence>
<dbReference type="InterPro" id="IPR017926">
    <property type="entry name" value="GATASE"/>
</dbReference>
<evidence type="ECO:0000313" key="19">
    <source>
        <dbReference type="EMBL" id="KAK9817498.1"/>
    </source>
</evidence>
<comment type="subunit">
    <text evidence="13">Heterodimer composed of 2 chains; the small (or glutamine) chain promotes the hydrolysis of glutamine to ammonia, which is used by the large (or ammonia) chain to synthesize carbamoyl phosphate.</text>
</comment>
<sequence>MELFASLGSSLTPSTRSASAIHGYLQAPQAVSARLDVPQHSQPSFQQKAQVQPPLKASLSRRSVPSRSVVVRAESGASPPWVSPDARLVLSDGSVWHGNAFGATGTAVGEVVFNTSLTGYQEILTDPSYKGQFVTFTHPHIGNTGINPDDMESEKCHLGGIVVRDLSCVVSNYRSKQSLSDYCASQNVMGIANVDTRAITRRLRDDGCLNGVICNDASISDEKLLQKTKEWSIVGMDLVSQVTCQQPYEWKDPTGEDWEYRLAMSDSNGSTSNEPLHVVAYDFGTKHNILRRLASHGCKITVVPADFPADKVIDLNPDGIFLSNGPGDPSALPYAVDSTKSLLGKKPIFGICMGHQILGQACGGSTFKLKFGHHGGNHPIRHDSTGRIEISAQNHNYAVNPETFDSGVQVSHINLNDGTCAGIVFPTLQAMGIQYHPEASPGPHDADICFSQFVDMMKAYKSGANPEEVAAQALEKAKAAAEKAPSGVLQEAA</sequence>
<reference evidence="19 20" key="1">
    <citation type="journal article" date="2024" name="Nat. Commun.">
        <title>Phylogenomics reveals the evolutionary origins of lichenization in chlorophyte algae.</title>
        <authorList>
            <person name="Puginier C."/>
            <person name="Libourel C."/>
            <person name="Otte J."/>
            <person name="Skaloud P."/>
            <person name="Haon M."/>
            <person name="Grisel S."/>
            <person name="Petersen M."/>
            <person name="Berrin J.G."/>
            <person name="Delaux P.M."/>
            <person name="Dal Grande F."/>
            <person name="Keller J."/>
        </authorList>
    </citation>
    <scope>NUCLEOTIDE SEQUENCE [LARGE SCALE GENOMIC DNA]</scope>
    <source>
        <strain evidence="19 20">SAG 2145</strain>
    </source>
</reference>
<name>A0AAW1Q8W4_9CHLO</name>
<dbReference type="InterPro" id="IPR035686">
    <property type="entry name" value="CPSase_GATase1"/>
</dbReference>
<evidence type="ECO:0000256" key="6">
    <source>
        <dbReference type="ARBA" id="ARBA00022598"/>
    </source>
</evidence>
<dbReference type="CDD" id="cd01744">
    <property type="entry name" value="GATase1_CPSase"/>
    <property type="match status" value="1"/>
</dbReference>
<evidence type="ECO:0000256" key="9">
    <source>
        <dbReference type="ARBA" id="ARBA00022840"/>
    </source>
</evidence>
<evidence type="ECO:0000256" key="2">
    <source>
        <dbReference type="ARBA" id="ARBA00005077"/>
    </source>
</evidence>
<comment type="caution">
    <text evidence="19">The sequence shown here is derived from an EMBL/GenBank/DDBJ whole genome shotgun (WGS) entry which is preliminary data.</text>
</comment>
<comment type="similarity">
    <text evidence="3">Belongs to the CarA family.</text>
</comment>
<dbReference type="SMART" id="SM01097">
    <property type="entry name" value="CPSase_sm_chain"/>
    <property type="match status" value="1"/>
</dbReference>
<keyword evidence="9" id="KW-0067">ATP-binding</keyword>
<dbReference type="Gene3D" id="3.50.30.20">
    <property type="entry name" value="Carbamoyl-phosphate synthase small subunit, N-terminal domain"/>
    <property type="match status" value="1"/>
</dbReference>
<evidence type="ECO:0000256" key="1">
    <source>
        <dbReference type="ARBA" id="ARBA00004812"/>
    </source>
</evidence>
<keyword evidence="20" id="KW-1185">Reference proteome</keyword>
<dbReference type="PRINTS" id="PR00096">
    <property type="entry name" value="GATASE"/>
</dbReference>
<dbReference type="InterPro" id="IPR002474">
    <property type="entry name" value="CarbamoylP_synth_ssu_N"/>
</dbReference>
<protein>
    <recommendedName>
        <fullName evidence="15">Carbamoyl phosphate synthase small chain, chloroplastic</fullName>
        <ecNumber evidence="4">6.3.5.5</ecNumber>
    </recommendedName>
    <alternativeName>
        <fullName evidence="16">Carbamoyl phosphate synthetase glutamine chain</fullName>
    </alternativeName>
</protein>
<comment type="function">
    <text evidence="12">Small subunit of the arginine-specific carbamoyl phosphate synthase (CPSase). CPSase catalyzes the formation of carbamoyl phosphate from the ammonia moiety of glutamine, carbonate, and phosphate donated by ATP, the first step of the arginine biosynthetic pathway. The small subunit (glutamine amidotransferase) binds and cleaves glutamine to supply the large subunit with the substrate ammonia.</text>
</comment>
<organism evidence="19 20">
    <name type="scientific">Apatococcus lobatus</name>
    <dbReference type="NCBI Taxonomy" id="904363"/>
    <lineage>
        <taxon>Eukaryota</taxon>
        <taxon>Viridiplantae</taxon>
        <taxon>Chlorophyta</taxon>
        <taxon>core chlorophytes</taxon>
        <taxon>Trebouxiophyceae</taxon>
        <taxon>Chlorellales</taxon>
        <taxon>Chlorellaceae</taxon>
        <taxon>Apatococcus</taxon>
    </lineage>
</organism>
<keyword evidence="11" id="KW-0665">Pyrimidine biosynthesis</keyword>
<dbReference type="GO" id="GO:0005524">
    <property type="term" value="F:ATP binding"/>
    <property type="evidence" value="ECO:0007669"/>
    <property type="project" value="UniProtKB-KW"/>
</dbReference>
<evidence type="ECO:0000256" key="7">
    <source>
        <dbReference type="ARBA" id="ARBA00022605"/>
    </source>
</evidence>
<dbReference type="InterPro" id="IPR029062">
    <property type="entry name" value="Class_I_gatase-like"/>
</dbReference>
<dbReference type="PANTHER" id="PTHR11405:SF4">
    <property type="entry name" value="CARBAMOYL-PHOSPHATE SYNTHASE ARGININE-SPECIFIC SMALL CHAIN"/>
    <property type="match status" value="1"/>
</dbReference>
<comment type="pathway">
    <text evidence="2">Amino-acid biosynthesis; L-arginine biosynthesis; carbamoyl phosphate from bicarbonate: step 1/1.</text>
</comment>
<keyword evidence="5" id="KW-0055">Arginine biosynthesis</keyword>
<feature type="region of interest" description="Disordered" evidence="17">
    <location>
        <begin position="36"/>
        <end position="60"/>
    </location>
</feature>
<dbReference type="NCBIfam" id="NF009475">
    <property type="entry name" value="PRK12838.1"/>
    <property type="match status" value="1"/>
</dbReference>
<dbReference type="GO" id="GO:0006221">
    <property type="term" value="P:pyrimidine nucleotide biosynthetic process"/>
    <property type="evidence" value="ECO:0007669"/>
    <property type="project" value="UniProtKB-KW"/>
</dbReference>
<evidence type="ECO:0000256" key="13">
    <source>
        <dbReference type="ARBA" id="ARBA00044031"/>
    </source>
</evidence>
<keyword evidence="7" id="KW-0028">Amino-acid biosynthesis</keyword>
<keyword evidence="10" id="KW-0315">Glutamine amidotransferase</keyword>
<evidence type="ECO:0000256" key="11">
    <source>
        <dbReference type="ARBA" id="ARBA00022975"/>
    </source>
</evidence>
<evidence type="ECO:0000256" key="8">
    <source>
        <dbReference type="ARBA" id="ARBA00022741"/>
    </source>
</evidence>
<comment type="pathway">
    <text evidence="1">Pyrimidine metabolism; UMP biosynthesis via de novo pathway; (S)-dihydroorotate from bicarbonate: step 1/3.</text>
</comment>
<dbReference type="GO" id="GO:0006207">
    <property type="term" value="P:'de novo' pyrimidine nucleobase biosynthetic process"/>
    <property type="evidence" value="ECO:0007669"/>
    <property type="project" value="InterPro"/>
</dbReference>
<evidence type="ECO:0000256" key="14">
    <source>
        <dbReference type="ARBA" id="ARBA00049285"/>
    </source>
</evidence>
<dbReference type="PRINTS" id="PR00097">
    <property type="entry name" value="ANTSNTHASEII"/>
</dbReference>
<keyword evidence="8" id="KW-0547">Nucleotide-binding</keyword>
<dbReference type="InterPro" id="IPR036480">
    <property type="entry name" value="CarbP_synth_ssu_N_sf"/>
</dbReference>
<dbReference type="AlphaFoldDB" id="A0AAW1Q8W4"/>
<dbReference type="FunFam" id="3.40.50.880:FF:000034">
    <property type="entry name" value="carbamoyl-phosphate synthase small chain, chloroplastic"/>
    <property type="match status" value="1"/>
</dbReference>
<dbReference type="Pfam" id="PF00117">
    <property type="entry name" value="GATase"/>
    <property type="match status" value="1"/>
</dbReference>
<gene>
    <name evidence="19" type="ORF">WJX74_010739</name>
</gene>
<evidence type="ECO:0000259" key="18">
    <source>
        <dbReference type="SMART" id="SM01097"/>
    </source>
</evidence>
<evidence type="ECO:0000256" key="4">
    <source>
        <dbReference type="ARBA" id="ARBA00012738"/>
    </source>
</evidence>
<dbReference type="PROSITE" id="PS51273">
    <property type="entry name" value="GATASE_TYPE_1"/>
    <property type="match status" value="1"/>
</dbReference>
<dbReference type="Gene3D" id="3.40.50.880">
    <property type="match status" value="1"/>
</dbReference>
<dbReference type="NCBIfam" id="TIGR01368">
    <property type="entry name" value="CPSaseIIsmall"/>
    <property type="match status" value="1"/>
</dbReference>
<dbReference type="PRINTS" id="PR00099">
    <property type="entry name" value="CPSGATASE"/>
</dbReference>
<evidence type="ECO:0000256" key="15">
    <source>
        <dbReference type="ARBA" id="ARBA00074572"/>
    </source>
</evidence>
<feature type="compositionally biased region" description="Polar residues" evidence="17">
    <location>
        <begin position="39"/>
        <end position="50"/>
    </location>
</feature>
<dbReference type="EMBL" id="JALJOS010000068">
    <property type="protein sequence ID" value="KAK9817498.1"/>
    <property type="molecule type" value="Genomic_DNA"/>
</dbReference>
<dbReference type="GO" id="GO:0006541">
    <property type="term" value="P:glutamine metabolic process"/>
    <property type="evidence" value="ECO:0007669"/>
    <property type="project" value="InterPro"/>
</dbReference>
<proteinExistence type="inferred from homology"/>
<evidence type="ECO:0000256" key="5">
    <source>
        <dbReference type="ARBA" id="ARBA00022571"/>
    </source>
</evidence>
<evidence type="ECO:0000313" key="20">
    <source>
        <dbReference type="Proteomes" id="UP001438707"/>
    </source>
</evidence>
<accession>A0AAW1Q8W4</accession>
<dbReference type="FunFam" id="3.50.30.20:FF:000001">
    <property type="entry name" value="Carbamoyl-phosphate synthase small chain"/>
    <property type="match status" value="1"/>
</dbReference>
<keyword evidence="6" id="KW-0436">Ligase</keyword>
<feature type="domain" description="Carbamoyl-phosphate synthase small subunit N-terminal" evidence="18">
    <location>
        <begin position="84"/>
        <end position="214"/>
    </location>
</feature>
<dbReference type="EC" id="6.3.5.5" evidence="4"/>
<dbReference type="GO" id="GO:0006526">
    <property type="term" value="P:L-arginine biosynthetic process"/>
    <property type="evidence" value="ECO:0007669"/>
    <property type="project" value="UniProtKB-KW"/>
</dbReference>
<evidence type="ECO:0000256" key="12">
    <source>
        <dbReference type="ARBA" id="ARBA00043861"/>
    </source>
</evidence>